<proteinExistence type="predicted"/>
<evidence type="ECO:0000256" key="1">
    <source>
        <dbReference type="SAM" id="MobiDB-lite"/>
    </source>
</evidence>
<feature type="compositionally biased region" description="Basic residues" evidence="1">
    <location>
        <begin position="387"/>
        <end position="400"/>
    </location>
</feature>
<feature type="region of interest" description="Disordered" evidence="1">
    <location>
        <begin position="340"/>
        <end position="454"/>
    </location>
</feature>
<feature type="compositionally biased region" description="Basic and acidic residues" evidence="1">
    <location>
        <begin position="369"/>
        <end position="386"/>
    </location>
</feature>
<dbReference type="PANTHER" id="PTHR40132">
    <property type="entry name" value="PRE-MRNA-SPLICING FACTOR 38B"/>
    <property type="match status" value="1"/>
</dbReference>
<feature type="compositionally biased region" description="Basic and acidic residues" evidence="1">
    <location>
        <begin position="423"/>
        <end position="442"/>
    </location>
</feature>
<feature type="compositionally biased region" description="Basic and acidic residues" evidence="1">
    <location>
        <begin position="132"/>
        <end position="242"/>
    </location>
</feature>
<protein>
    <recommendedName>
        <fullName evidence="4">Pre-mRNA-splicing factor 38B</fullName>
    </recommendedName>
</protein>
<keyword evidence="3" id="KW-1185">Reference proteome</keyword>
<sequence>MSLNSVVNNLVRAAAGISSTISDTDLDAHVAKLLGEEAKARELKWSELGLTGLLGNSLDRNDSPDPSLPKTNKRFLASVIRTVDGHNSALLKAQAQSARDARGESSRSGKGTGGSRMFGGALRDMSRNGNGKGKEREREKERDDRHTRRGDDRPSRDARGDGGSRRYDEYDCERTSTKHGEDDARRSRGYDDDRDLNRRRDRSSNGHKDRSSDRSRERDRNRDRSKESRRKDEKRARHHGSEDELTEGQSRRKDQQSISDISNKPNRQSRSPLRTEKPQGPAKASSPSGSPSPDSPSAPISKMDKYFNSSYDPRLDFAPIPKEGMIADVGWDNMLAVLKAKGRKKRQQSPTLSDTIPEPPQGVLPSRRLSPDRDRYDELSRKLEKKDKKKRKEERKRRRGSSYDSSEDEREKRKERKRKEKQKLKEKEREDEEKYGGLRKEGGVGVSKSGILEGYEYVKKGGTREWDVGKE</sequence>
<evidence type="ECO:0000313" key="2">
    <source>
        <dbReference type="EMBL" id="OCF61324.1"/>
    </source>
</evidence>
<dbReference type="OrthoDB" id="2431475at2759"/>
<feature type="compositionally biased region" description="Basic residues" evidence="1">
    <location>
        <begin position="413"/>
        <end position="422"/>
    </location>
</feature>
<dbReference type="STRING" id="1331196.A0A1B9J0Y5"/>
<dbReference type="AlphaFoldDB" id="A0A1B9J0Y5"/>
<reference evidence="3" key="2">
    <citation type="submission" date="2013-12" db="EMBL/GenBank/DDBJ databases">
        <title>Evolution of pathogenesis and genome organization in the Tremellales.</title>
        <authorList>
            <person name="Cuomo C."/>
            <person name="Litvintseva A."/>
            <person name="Heitman J."/>
            <person name="Chen Y."/>
            <person name="Sun S."/>
            <person name="Springer D."/>
            <person name="Dromer F."/>
            <person name="Young S."/>
            <person name="Zeng Q."/>
            <person name="Chapman S."/>
            <person name="Gujja S."/>
            <person name="Saif S."/>
            <person name="Birren B."/>
        </authorList>
    </citation>
    <scope>NUCLEOTIDE SEQUENCE [LARGE SCALE GENOMIC DNA]</scope>
    <source>
        <strain evidence="3">CBS 10435</strain>
    </source>
</reference>
<dbReference type="PANTHER" id="PTHR40132:SF1">
    <property type="entry name" value="PRE-MRNA-SPLICING FACTOR 38B"/>
    <property type="match status" value="1"/>
</dbReference>
<feature type="compositionally biased region" description="Low complexity" evidence="1">
    <location>
        <begin position="278"/>
        <end position="301"/>
    </location>
</feature>
<dbReference type="Proteomes" id="UP000092583">
    <property type="component" value="Unassembled WGS sequence"/>
</dbReference>
<organism evidence="2 3">
    <name type="scientific">Kwoniella mangroviensis CBS 10435</name>
    <dbReference type="NCBI Taxonomy" id="1331196"/>
    <lineage>
        <taxon>Eukaryota</taxon>
        <taxon>Fungi</taxon>
        <taxon>Dikarya</taxon>
        <taxon>Basidiomycota</taxon>
        <taxon>Agaricomycotina</taxon>
        <taxon>Tremellomycetes</taxon>
        <taxon>Tremellales</taxon>
        <taxon>Cryptococcaceae</taxon>
        <taxon>Kwoniella</taxon>
    </lineage>
</organism>
<feature type="region of interest" description="Disordered" evidence="1">
    <location>
        <begin position="92"/>
        <end position="318"/>
    </location>
</feature>
<dbReference type="EMBL" id="KI669459">
    <property type="protein sequence ID" value="OCF61324.1"/>
    <property type="molecule type" value="Genomic_DNA"/>
</dbReference>
<feature type="compositionally biased region" description="Polar residues" evidence="1">
    <location>
        <begin position="256"/>
        <end position="272"/>
    </location>
</feature>
<evidence type="ECO:0000313" key="3">
    <source>
        <dbReference type="Proteomes" id="UP000092583"/>
    </source>
</evidence>
<evidence type="ECO:0008006" key="4">
    <source>
        <dbReference type="Google" id="ProtNLM"/>
    </source>
</evidence>
<gene>
    <name evidence="2" type="ORF">L486_00972</name>
</gene>
<accession>A0A1B9J0Y5</accession>
<reference evidence="2 3" key="1">
    <citation type="submission" date="2013-07" db="EMBL/GenBank/DDBJ databases">
        <title>The Genome Sequence of Kwoniella mangroviensis CBS10435.</title>
        <authorList>
            <consortium name="The Broad Institute Genome Sequencing Platform"/>
            <person name="Cuomo C."/>
            <person name="Litvintseva A."/>
            <person name="Chen Y."/>
            <person name="Heitman J."/>
            <person name="Sun S."/>
            <person name="Springer D."/>
            <person name="Dromer F."/>
            <person name="Young S.K."/>
            <person name="Zeng Q."/>
            <person name="Gargeya S."/>
            <person name="Fitzgerald M."/>
            <person name="Abouelleil A."/>
            <person name="Alvarado L."/>
            <person name="Berlin A.M."/>
            <person name="Chapman S.B."/>
            <person name="Dewar J."/>
            <person name="Goldberg J."/>
            <person name="Griggs A."/>
            <person name="Gujja S."/>
            <person name="Hansen M."/>
            <person name="Howarth C."/>
            <person name="Imamovic A."/>
            <person name="Larimer J."/>
            <person name="McCowan C."/>
            <person name="Murphy C."/>
            <person name="Pearson M."/>
            <person name="Priest M."/>
            <person name="Roberts A."/>
            <person name="Saif S."/>
            <person name="Shea T."/>
            <person name="Sykes S."/>
            <person name="Wortman J."/>
            <person name="Nusbaum C."/>
            <person name="Birren B."/>
        </authorList>
    </citation>
    <scope>NUCLEOTIDE SEQUENCE [LARGE SCALE GENOMIC DNA]</scope>
    <source>
        <strain evidence="2 3">CBS 10435</strain>
    </source>
</reference>
<name>A0A1B9J0Y5_9TREE</name>